<feature type="compositionally biased region" description="Basic and acidic residues" evidence="1">
    <location>
        <begin position="60"/>
        <end position="70"/>
    </location>
</feature>
<proteinExistence type="predicted"/>
<accession>A0A559K650</accession>
<comment type="caution">
    <text evidence="4">The sequence shown here is derived from an EMBL/GenBank/DDBJ whole genome shotgun (WGS) entry which is preliminary data.</text>
</comment>
<dbReference type="InterPro" id="IPR027954">
    <property type="entry name" value="Transcobalamin-like_C"/>
</dbReference>
<evidence type="ECO:0000313" key="5">
    <source>
        <dbReference type="Proteomes" id="UP000317036"/>
    </source>
</evidence>
<keyword evidence="2" id="KW-0732">Signal</keyword>
<gene>
    <name evidence="4" type="ORF">FPZ49_22975</name>
</gene>
<organism evidence="4 5">
    <name type="scientific">Paenibacillus cremeus</name>
    <dbReference type="NCBI Taxonomy" id="2163881"/>
    <lineage>
        <taxon>Bacteria</taxon>
        <taxon>Bacillati</taxon>
        <taxon>Bacillota</taxon>
        <taxon>Bacilli</taxon>
        <taxon>Bacillales</taxon>
        <taxon>Paenibacillaceae</taxon>
        <taxon>Paenibacillus</taxon>
    </lineage>
</organism>
<evidence type="ECO:0000256" key="1">
    <source>
        <dbReference type="SAM" id="MobiDB-lite"/>
    </source>
</evidence>
<feature type="compositionally biased region" description="Polar residues" evidence="1">
    <location>
        <begin position="143"/>
        <end position="152"/>
    </location>
</feature>
<dbReference type="Pfam" id="PF14478">
    <property type="entry name" value="DUF4430"/>
    <property type="match status" value="1"/>
</dbReference>
<feature type="signal peptide" evidence="2">
    <location>
        <begin position="1"/>
        <end position="28"/>
    </location>
</feature>
<dbReference type="OrthoDB" id="2356646at2"/>
<feature type="domain" description="Transcobalamin-like C-terminal" evidence="3">
    <location>
        <begin position="174"/>
        <end position="249"/>
    </location>
</feature>
<dbReference type="AlphaFoldDB" id="A0A559K650"/>
<feature type="compositionally biased region" description="Low complexity" evidence="1">
    <location>
        <begin position="71"/>
        <end position="124"/>
    </location>
</feature>
<dbReference type="Gene3D" id="2.170.130.30">
    <property type="match status" value="1"/>
</dbReference>
<keyword evidence="5" id="KW-1185">Reference proteome</keyword>
<evidence type="ECO:0000256" key="2">
    <source>
        <dbReference type="SAM" id="SignalP"/>
    </source>
</evidence>
<protein>
    <submittedName>
        <fullName evidence="4">DUF4430 domain-containing protein</fullName>
    </submittedName>
</protein>
<dbReference type="EMBL" id="VNJI01000034">
    <property type="protein sequence ID" value="TVY07609.1"/>
    <property type="molecule type" value="Genomic_DNA"/>
</dbReference>
<dbReference type="RefSeq" id="WP_144851403.1">
    <property type="nucleotide sequence ID" value="NZ_VNJI01000034.1"/>
</dbReference>
<dbReference type="PROSITE" id="PS51257">
    <property type="entry name" value="PROKAR_LIPOPROTEIN"/>
    <property type="match status" value="1"/>
</dbReference>
<dbReference type="Proteomes" id="UP000317036">
    <property type="component" value="Unassembled WGS sequence"/>
</dbReference>
<feature type="chain" id="PRO_5021929605" evidence="2">
    <location>
        <begin position="29"/>
        <end position="261"/>
    </location>
</feature>
<sequence>MMQGKHQKRLGGWLLAILLLLMVGTGCAAPANHAAETPPPAAEQGKLQASGAGQAVTEPKAAEAKAETPKAAEATSAAEPKASDAKPNAAAAASSTSPSPSPAVTPAAKEEPTAAPAAPAQQPKQGAESVAQPSAPSAPKETPQPQKKTVTLSIIGDKKAGTILKPTEVEVSEGDTVLDVLKRGTRSLKIHMEFRGTGSAAYVEGIDNLYEFDQGPKSGWMYRVNGEYPGKGAGSYPVKAGDKVEWLYTLDLGKDIGGERK</sequence>
<feature type="region of interest" description="Disordered" evidence="1">
    <location>
        <begin position="33"/>
        <end position="152"/>
    </location>
</feature>
<evidence type="ECO:0000313" key="4">
    <source>
        <dbReference type="EMBL" id="TVY07609.1"/>
    </source>
</evidence>
<name>A0A559K650_9BACL</name>
<evidence type="ECO:0000259" key="3">
    <source>
        <dbReference type="Pfam" id="PF14478"/>
    </source>
</evidence>
<reference evidence="4 5" key="1">
    <citation type="submission" date="2019-07" db="EMBL/GenBank/DDBJ databases">
        <authorList>
            <person name="Kim J."/>
        </authorList>
    </citation>
    <scope>NUCLEOTIDE SEQUENCE [LARGE SCALE GENOMIC DNA]</scope>
    <source>
        <strain evidence="4 5">JC52</strain>
    </source>
</reference>